<dbReference type="EMBL" id="PEXI01000010">
    <property type="protein sequence ID" value="PIU24594.1"/>
    <property type="molecule type" value="Genomic_DNA"/>
</dbReference>
<feature type="transmembrane region" description="Helical" evidence="1">
    <location>
        <begin position="108"/>
        <end position="126"/>
    </location>
</feature>
<feature type="transmembrane region" description="Helical" evidence="1">
    <location>
        <begin position="194"/>
        <end position="211"/>
    </location>
</feature>
<dbReference type="Proteomes" id="UP000229896">
    <property type="component" value="Unassembled WGS sequence"/>
</dbReference>
<protein>
    <recommendedName>
        <fullName evidence="4">O-antigen ligase domain-containing protein</fullName>
    </recommendedName>
</protein>
<reference evidence="3" key="1">
    <citation type="submission" date="2017-09" db="EMBL/GenBank/DDBJ databases">
        <title>Depth-based differentiation of microbial function through sediment-hosted aquifers and enrichment of novel symbionts in the deep terrestrial subsurface.</title>
        <authorList>
            <person name="Probst A.J."/>
            <person name="Ladd B."/>
            <person name="Jarett J.K."/>
            <person name="Geller-Mcgrath D.E."/>
            <person name="Sieber C.M.K."/>
            <person name="Emerson J.B."/>
            <person name="Anantharaman K."/>
            <person name="Thomas B.C."/>
            <person name="Malmstrom R."/>
            <person name="Stieglmeier M."/>
            <person name="Klingl A."/>
            <person name="Woyke T."/>
            <person name="Ryan C.M."/>
            <person name="Banfield J.F."/>
        </authorList>
    </citation>
    <scope>NUCLEOTIDE SEQUENCE [LARGE SCALE GENOMIC DNA]</scope>
</reference>
<keyword evidence="1" id="KW-1133">Transmembrane helix</keyword>
<feature type="transmembrane region" description="Helical" evidence="1">
    <location>
        <begin position="49"/>
        <end position="72"/>
    </location>
</feature>
<feature type="non-terminal residue" evidence="2">
    <location>
        <position position="318"/>
    </location>
</feature>
<feature type="transmembrane region" description="Helical" evidence="1">
    <location>
        <begin position="84"/>
        <end position="102"/>
    </location>
</feature>
<gene>
    <name evidence="2" type="ORF">COT12_00210</name>
</gene>
<feature type="transmembrane region" description="Helical" evidence="1">
    <location>
        <begin position="223"/>
        <end position="256"/>
    </location>
</feature>
<keyword evidence="1" id="KW-0472">Membrane</keyword>
<dbReference type="PANTHER" id="PTHR37422:SF13">
    <property type="entry name" value="LIPOPOLYSACCHARIDE BIOSYNTHESIS PROTEIN PA4999-RELATED"/>
    <property type="match status" value="1"/>
</dbReference>
<proteinExistence type="predicted"/>
<dbReference type="AlphaFoldDB" id="A0A2M6YD56"/>
<feature type="transmembrane region" description="Helical" evidence="1">
    <location>
        <begin position="262"/>
        <end position="282"/>
    </location>
</feature>
<accession>A0A2M6YD56</accession>
<dbReference type="PANTHER" id="PTHR37422">
    <property type="entry name" value="TEICHURONIC ACID BIOSYNTHESIS PROTEIN TUAE"/>
    <property type="match status" value="1"/>
</dbReference>
<dbReference type="InterPro" id="IPR051533">
    <property type="entry name" value="WaaL-like"/>
</dbReference>
<evidence type="ECO:0008006" key="4">
    <source>
        <dbReference type="Google" id="ProtNLM"/>
    </source>
</evidence>
<keyword evidence="1" id="KW-0812">Transmembrane</keyword>
<sequence>MGKITQKIDFWLSKLGTIFLFILIIYLPLSELALHALQSYSHLPDSLIFWLTHFYEPIIVLFFLVYLIKFALGRKLPKLEKIDLYAIAFLLLALVMVLFHHSDLQRGLQGLRFLILPYAVFLLARFIDFKNSHRLVQFYLFIAAIISVLAVIEYFFLPHGYMDIYYGISGFGFGENSLISTTQAQSIFASPNQLASYLILPFFYLLHRYFIAKKTPLATWDSYLLILVTLAIGLTFSRSAMLGVFVGTVLVFLYFGRGRRDKIVHAILFIVITATLAVEFALQNGELPRDLITHGASMVGHQQATIDSFRSLFAGGFW</sequence>
<feature type="transmembrane region" description="Helical" evidence="1">
    <location>
        <begin position="138"/>
        <end position="157"/>
    </location>
</feature>
<feature type="transmembrane region" description="Helical" evidence="1">
    <location>
        <begin position="12"/>
        <end position="29"/>
    </location>
</feature>
<evidence type="ECO:0000313" key="2">
    <source>
        <dbReference type="EMBL" id="PIU24594.1"/>
    </source>
</evidence>
<comment type="caution">
    <text evidence="2">The sequence shown here is derived from an EMBL/GenBank/DDBJ whole genome shotgun (WGS) entry which is preliminary data.</text>
</comment>
<evidence type="ECO:0000256" key="1">
    <source>
        <dbReference type="SAM" id="Phobius"/>
    </source>
</evidence>
<name>A0A2M6YD56_9BACT</name>
<organism evidence="2 3">
    <name type="scientific">Candidatus Berkelbacteria bacterium CG08_land_8_20_14_0_20_39_8</name>
    <dbReference type="NCBI Taxonomy" id="1974511"/>
    <lineage>
        <taxon>Bacteria</taxon>
        <taxon>Candidatus Berkelbacteria</taxon>
    </lineage>
</organism>
<evidence type="ECO:0000313" key="3">
    <source>
        <dbReference type="Proteomes" id="UP000229896"/>
    </source>
</evidence>